<evidence type="ECO:0000313" key="1">
    <source>
        <dbReference type="EMBL" id="MFC3169990.1"/>
    </source>
</evidence>
<name>A0ABV7IHI0_9RHOB</name>
<evidence type="ECO:0000313" key="2">
    <source>
        <dbReference type="Proteomes" id="UP001595557"/>
    </source>
</evidence>
<dbReference type="InterPro" id="IPR008914">
    <property type="entry name" value="PEBP"/>
</dbReference>
<accession>A0ABV7IHI0</accession>
<comment type="caution">
    <text evidence="1">The sequence shown here is derived from an EMBL/GenBank/DDBJ whole genome shotgun (WGS) entry which is preliminary data.</text>
</comment>
<protein>
    <recommendedName>
        <fullName evidence="3">Phospholipid-binding protein</fullName>
    </recommendedName>
</protein>
<dbReference type="RefSeq" id="WP_377707420.1">
    <property type="nucleotide sequence ID" value="NZ_JBHRTE010000091.1"/>
</dbReference>
<proteinExistence type="predicted"/>
<dbReference type="InterPro" id="IPR036610">
    <property type="entry name" value="PEBP-like_sf"/>
</dbReference>
<evidence type="ECO:0008006" key="3">
    <source>
        <dbReference type="Google" id="ProtNLM"/>
    </source>
</evidence>
<organism evidence="1 2">
    <name type="scientific">Paracoccus fontiphilus</name>
    <dbReference type="NCBI Taxonomy" id="1815556"/>
    <lineage>
        <taxon>Bacteria</taxon>
        <taxon>Pseudomonadati</taxon>
        <taxon>Pseudomonadota</taxon>
        <taxon>Alphaproteobacteria</taxon>
        <taxon>Rhodobacterales</taxon>
        <taxon>Paracoccaceae</taxon>
        <taxon>Paracoccus</taxon>
    </lineage>
</organism>
<gene>
    <name evidence="1" type="ORF">ACFOD7_18230</name>
</gene>
<dbReference type="Pfam" id="PF01161">
    <property type="entry name" value="PBP"/>
    <property type="match status" value="1"/>
</dbReference>
<dbReference type="EMBL" id="JBHRTE010000091">
    <property type="protein sequence ID" value="MFC3169990.1"/>
    <property type="molecule type" value="Genomic_DNA"/>
</dbReference>
<sequence>MPNPAFAVKGLPPGTQVVEFKLTDLDARSYRHGGGAVGISTDGTVPPGVFKYKSPCPPNGSHTYVWTATAKDQAGREGKVLGTAQASRQYPE</sequence>
<reference evidence="2" key="1">
    <citation type="journal article" date="2019" name="Int. J. Syst. Evol. Microbiol.">
        <title>The Global Catalogue of Microorganisms (GCM) 10K type strain sequencing project: providing services to taxonomists for standard genome sequencing and annotation.</title>
        <authorList>
            <consortium name="The Broad Institute Genomics Platform"/>
            <consortium name="The Broad Institute Genome Sequencing Center for Infectious Disease"/>
            <person name="Wu L."/>
            <person name="Ma J."/>
        </authorList>
    </citation>
    <scope>NUCLEOTIDE SEQUENCE [LARGE SCALE GENOMIC DNA]</scope>
    <source>
        <strain evidence="2">KCTC 52239</strain>
    </source>
</reference>
<dbReference type="SUPFAM" id="SSF49777">
    <property type="entry name" value="PEBP-like"/>
    <property type="match status" value="1"/>
</dbReference>
<keyword evidence="2" id="KW-1185">Reference proteome</keyword>
<dbReference type="Proteomes" id="UP001595557">
    <property type="component" value="Unassembled WGS sequence"/>
</dbReference>